<proteinExistence type="inferred from homology"/>
<dbReference type="NCBIfam" id="TIGR00041">
    <property type="entry name" value="DTMP_kinase"/>
    <property type="match status" value="1"/>
</dbReference>
<dbReference type="GO" id="GO:0006235">
    <property type="term" value="P:dTTP biosynthetic process"/>
    <property type="evidence" value="ECO:0007669"/>
    <property type="project" value="UniProtKB-UniRule"/>
</dbReference>
<dbReference type="GO" id="GO:0006233">
    <property type="term" value="P:dTDP biosynthetic process"/>
    <property type="evidence" value="ECO:0007669"/>
    <property type="project" value="InterPro"/>
</dbReference>
<evidence type="ECO:0000313" key="14">
    <source>
        <dbReference type="Proteomes" id="UP000034894"/>
    </source>
</evidence>
<dbReference type="InterPro" id="IPR039430">
    <property type="entry name" value="Thymidylate_kin-like_dom"/>
</dbReference>
<evidence type="ECO:0000256" key="2">
    <source>
        <dbReference type="ARBA" id="ARBA00012980"/>
    </source>
</evidence>
<evidence type="ECO:0000256" key="7">
    <source>
        <dbReference type="ARBA" id="ARBA00022777"/>
    </source>
</evidence>
<feature type="domain" description="Thymidylate kinase-like" evidence="12">
    <location>
        <begin position="11"/>
        <end position="197"/>
    </location>
</feature>
<keyword evidence="5 11" id="KW-0545">Nucleotide biosynthesis</keyword>
<evidence type="ECO:0000259" key="12">
    <source>
        <dbReference type="Pfam" id="PF02223"/>
    </source>
</evidence>
<comment type="catalytic activity">
    <reaction evidence="9 11">
        <text>dTMP + ATP = dTDP + ADP</text>
        <dbReference type="Rhea" id="RHEA:13517"/>
        <dbReference type="ChEBI" id="CHEBI:30616"/>
        <dbReference type="ChEBI" id="CHEBI:58369"/>
        <dbReference type="ChEBI" id="CHEBI:63528"/>
        <dbReference type="ChEBI" id="CHEBI:456216"/>
        <dbReference type="EC" id="2.7.4.9"/>
    </reaction>
</comment>
<dbReference type="EMBL" id="LCFP01000007">
    <property type="protein sequence ID" value="KKS97575.1"/>
    <property type="molecule type" value="Genomic_DNA"/>
</dbReference>
<evidence type="ECO:0000256" key="4">
    <source>
        <dbReference type="ARBA" id="ARBA00022679"/>
    </source>
</evidence>
<evidence type="ECO:0000256" key="3">
    <source>
        <dbReference type="ARBA" id="ARBA00017144"/>
    </source>
</evidence>
<name>A0A0G1DIB4_9BACT</name>
<dbReference type="AlphaFoldDB" id="A0A0G1DIB4"/>
<keyword evidence="7 11" id="KW-0418">Kinase</keyword>
<reference evidence="13 14" key="1">
    <citation type="journal article" date="2015" name="Nature">
        <title>rRNA introns, odd ribosomes, and small enigmatic genomes across a large radiation of phyla.</title>
        <authorList>
            <person name="Brown C.T."/>
            <person name="Hug L.A."/>
            <person name="Thomas B.C."/>
            <person name="Sharon I."/>
            <person name="Castelle C.J."/>
            <person name="Singh A."/>
            <person name="Wilkins M.J."/>
            <person name="Williams K.H."/>
            <person name="Banfield J.F."/>
        </authorList>
    </citation>
    <scope>NUCLEOTIDE SEQUENCE [LARGE SCALE GENOMIC DNA]</scope>
</reference>
<dbReference type="Pfam" id="PF02223">
    <property type="entry name" value="Thymidylate_kin"/>
    <property type="match status" value="1"/>
</dbReference>
<dbReference type="InterPro" id="IPR018095">
    <property type="entry name" value="Thymidylate_kin_CS"/>
</dbReference>
<evidence type="ECO:0000256" key="6">
    <source>
        <dbReference type="ARBA" id="ARBA00022741"/>
    </source>
</evidence>
<dbReference type="Proteomes" id="UP000034894">
    <property type="component" value="Unassembled WGS sequence"/>
</dbReference>
<dbReference type="CDD" id="cd01672">
    <property type="entry name" value="TMPK"/>
    <property type="match status" value="1"/>
</dbReference>
<gene>
    <name evidence="11" type="primary">tmk</name>
    <name evidence="13" type="ORF">UV73_C0007G0018</name>
</gene>
<dbReference type="InterPro" id="IPR027417">
    <property type="entry name" value="P-loop_NTPase"/>
</dbReference>
<evidence type="ECO:0000256" key="8">
    <source>
        <dbReference type="ARBA" id="ARBA00022840"/>
    </source>
</evidence>
<dbReference type="GO" id="GO:0006227">
    <property type="term" value="P:dUDP biosynthetic process"/>
    <property type="evidence" value="ECO:0007669"/>
    <property type="project" value="TreeGrafter"/>
</dbReference>
<evidence type="ECO:0000256" key="1">
    <source>
        <dbReference type="ARBA" id="ARBA00009776"/>
    </source>
</evidence>
<keyword evidence="8 11" id="KW-0067">ATP-binding</keyword>
<dbReference type="PROSITE" id="PS01331">
    <property type="entry name" value="THYMIDYLATE_KINASE"/>
    <property type="match status" value="1"/>
</dbReference>
<dbReference type="InterPro" id="IPR018094">
    <property type="entry name" value="Thymidylate_kinase"/>
</dbReference>
<dbReference type="SUPFAM" id="SSF52540">
    <property type="entry name" value="P-loop containing nucleoside triphosphate hydrolases"/>
    <property type="match status" value="1"/>
</dbReference>
<dbReference type="STRING" id="1618443.UV73_C0007G0018"/>
<protein>
    <recommendedName>
        <fullName evidence="3 11">Thymidylate kinase</fullName>
        <ecNumber evidence="2 11">2.7.4.9</ecNumber>
    </recommendedName>
    <alternativeName>
        <fullName evidence="11">dTMP kinase</fullName>
    </alternativeName>
</protein>
<dbReference type="GO" id="GO:0005829">
    <property type="term" value="C:cytosol"/>
    <property type="evidence" value="ECO:0007669"/>
    <property type="project" value="TreeGrafter"/>
</dbReference>
<evidence type="ECO:0000256" key="11">
    <source>
        <dbReference type="HAMAP-Rule" id="MF_00165"/>
    </source>
</evidence>
<evidence type="ECO:0000256" key="5">
    <source>
        <dbReference type="ARBA" id="ARBA00022727"/>
    </source>
</evidence>
<dbReference type="EC" id="2.7.4.9" evidence="2 11"/>
<dbReference type="FunFam" id="3.40.50.300:FF:000225">
    <property type="entry name" value="Thymidylate kinase"/>
    <property type="match status" value="1"/>
</dbReference>
<dbReference type="PANTHER" id="PTHR10344:SF4">
    <property type="entry name" value="UMP-CMP KINASE 2, MITOCHONDRIAL"/>
    <property type="match status" value="1"/>
</dbReference>
<dbReference type="Gene3D" id="3.40.50.300">
    <property type="entry name" value="P-loop containing nucleotide triphosphate hydrolases"/>
    <property type="match status" value="1"/>
</dbReference>
<dbReference type="HAMAP" id="MF_00165">
    <property type="entry name" value="Thymidylate_kinase"/>
    <property type="match status" value="1"/>
</dbReference>
<accession>A0A0G1DIB4</accession>
<feature type="binding site" evidence="11">
    <location>
        <begin position="13"/>
        <end position="20"/>
    </location>
    <ligand>
        <name>ATP</name>
        <dbReference type="ChEBI" id="CHEBI:30616"/>
    </ligand>
</feature>
<comment type="caution">
    <text evidence="13">The sequence shown here is derived from an EMBL/GenBank/DDBJ whole genome shotgun (WGS) entry which is preliminary data.</text>
</comment>
<evidence type="ECO:0000256" key="9">
    <source>
        <dbReference type="ARBA" id="ARBA00048743"/>
    </source>
</evidence>
<sequence>MVKQKSLFIVFEGLEGSGKSTQAGLLASRLMEAGYDIKATREPGGTRIGELIRQITHSRDNVDLTAVAEGYLMAASRAQHIREIIRPALSGGKIVICDRFLDSSLAYQGYGRELGEEKMAELNKLALDGIKPDLVIFLDLQPDLGFSRRNGSGKIDRLDLQQSDFYARVYRGYKKLAEKNRDKYFIVDSSKPVEEAAAIIWKKVKSLL</sequence>
<evidence type="ECO:0000313" key="13">
    <source>
        <dbReference type="EMBL" id="KKS97575.1"/>
    </source>
</evidence>
<dbReference type="PATRIC" id="fig|1618443.3.peg.1036"/>
<comment type="function">
    <text evidence="10 11">Phosphorylation of dTMP to form dTDP in both de novo and salvage pathways of dTTP synthesis.</text>
</comment>
<organism evidence="13 14">
    <name type="scientific">Candidatus Gottesmanbacteria bacterium GW2011_GWA2_43_14</name>
    <dbReference type="NCBI Taxonomy" id="1618443"/>
    <lineage>
        <taxon>Bacteria</taxon>
        <taxon>Candidatus Gottesmaniibacteriota</taxon>
    </lineage>
</organism>
<dbReference type="PANTHER" id="PTHR10344">
    <property type="entry name" value="THYMIDYLATE KINASE"/>
    <property type="match status" value="1"/>
</dbReference>
<dbReference type="GO" id="GO:0005524">
    <property type="term" value="F:ATP binding"/>
    <property type="evidence" value="ECO:0007669"/>
    <property type="project" value="UniProtKB-UniRule"/>
</dbReference>
<comment type="similarity">
    <text evidence="1 11">Belongs to the thymidylate kinase family.</text>
</comment>
<dbReference type="GO" id="GO:0004798">
    <property type="term" value="F:dTMP kinase activity"/>
    <property type="evidence" value="ECO:0007669"/>
    <property type="project" value="UniProtKB-UniRule"/>
</dbReference>
<keyword evidence="6 11" id="KW-0547">Nucleotide-binding</keyword>
<keyword evidence="4 11" id="KW-0808">Transferase</keyword>
<evidence type="ECO:0000256" key="10">
    <source>
        <dbReference type="ARBA" id="ARBA00057735"/>
    </source>
</evidence>